<protein>
    <submittedName>
        <fullName evidence="1">Uncharacterized protein</fullName>
    </submittedName>
</protein>
<dbReference type="Proteomes" id="UP000664032">
    <property type="component" value="Unassembled WGS sequence"/>
</dbReference>
<name>A0ACB8GJD7_PSICU</name>
<organism evidence="1 2">
    <name type="scientific">Psilocybe cubensis</name>
    <name type="common">Psychedelic mushroom</name>
    <name type="synonym">Stropharia cubensis</name>
    <dbReference type="NCBI Taxonomy" id="181762"/>
    <lineage>
        <taxon>Eukaryota</taxon>
        <taxon>Fungi</taxon>
        <taxon>Dikarya</taxon>
        <taxon>Basidiomycota</taxon>
        <taxon>Agaricomycotina</taxon>
        <taxon>Agaricomycetes</taxon>
        <taxon>Agaricomycetidae</taxon>
        <taxon>Agaricales</taxon>
        <taxon>Agaricineae</taxon>
        <taxon>Strophariaceae</taxon>
        <taxon>Psilocybe</taxon>
    </lineage>
</organism>
<accession>A0ACB8GJD7</accession>
<gene>
    <name evidence="1" type="ORF">JR316_0011203</name>
</gene>
<dbReference type="EMBL" id="JAFIQS020000011">
    <property type="protein sequence ID" value="KAH9475648.1"/>
    <property type="molecule type" value="Genomic_DNA"/>
</dbReference>
<keyword evidence="2" id="KW-1185">Reference proteome</keyword>
<evidence type="ECO:0000313" key="2">
    <source>
        <dbReference type="Proteomes" id="UP000664032"/>
    </source>
</evidence>
<sequence length="260" mass="28588">MAEAHIAIARTFNVNVVHVHNSQTVPISTPKSPQHTRDSSGAGATESGVASQATLSLNYTPGPWTDTLLLVGPTPRDLLEIYYAKFSSQTIDIGNTTSIIDSTRTSGSVAKGSESIVDRLVVDSLASGTVDPAVLIRTSPHLREKRSQGVMRSQAASDRHHPYNVVNRPLMSRGRLRARKRFEHKSILPRYAVSHVQSPTFRKAPALAISPTQAYRRAHRMFKKQYSPPILPFYWPRLAYCTVESAIGILAPFPTTLIGH</sequence>
<reference evidence="1" key="1">
    <citation type="submission" date="2021-10" db="EMBL/GenBank/DDBJ databases">
        <title>Psilocybe cubensis genome.</title>
        <authorList>
            <person name="Mckernan K.J."/>
            <person name="Crawford S."/>
            <person name="Trippe A."/>
            <person name="Kane L.T."/>
            <person name="Mclaughlin S."/>
        </authorList>
    </citation>
    <scope>NUCLEOTIDE SEQUENCE</scope>
    <source>
        <strain evidence="1">MGC-MH-2018</strain>
    </source>
</reference>
<evidence type="ECO:0000313" key="1">
    <source>
        <dbReference type="EMBL" id="KAH9475648.1"/>
    </source>
</evidence>
<comment type="caution">
    <text evidence="1">The sequence shown here is derived from an EMBL/GenBank/DDBJ whole genome shotgun (WGS) entry which is preliminary data.</text>
</comment>
<proteinExistence type="predicted"/>